<dbReference type="OrthoDB" id="5737944at2"/>
<organism evidence="2 3">
    <name type="scientific">Maridesulfovibrio ferrireducens</name>
    <dbReference type="NCBI Taxonomy" id="246191"/>
    <lineage>
        <taxon>Bacteria</taxon>
        <taxon>Pseudomonadati</taxon>
        <taxon>Thermodesulfobacteriota</taxon>
        <taxon>Desulfovibrionia</taxon>
        <taxon>Desulfovibrionales</taxon>
        <taxon>Desulfovibrionaceae</taxon>
        <taxon>Maridesulfovibrio</taxon>
    </lineage>
</organism>
<dbReference type="AlphaFoldDB" id="A0A1G9CAA6"/>
<sequence length="127" mass="14421">MKIRIFTLVMLFSIVFGLSACASYERTTGVDNTWRSKDVPVFEIGVTTQADVIKALGPPSQIITLKEKPVFYYLHEHRKGGGVFLLIFNYANDKAVYDRAVFFFDAEGVMEDFSFSKESVPYEPESE</sequence>
<feature type="signal peptide" evidence="1">
    <location>
        <begin position="1"/>
        <end position="22"/>
    </location>
</feature>
<accession>A0A1G9CAA6</accession>
<evidence type="ECO:0000313" key="3">
    <source>
        <dbReference type="Proteomes" id="UP000199053"/>
    </source>
</evidence>
<dbReference type="RefSeq" id="WP_092158064.1">
    <property type="nucleotide sequence ID" value="NZ_FNGA01000001.1"/>
</dbReference>
<name>A0A1G9CAA6_9BACT</name>
<protein>
    <recommendedName>
        <fullName evidence="4">Outer membrane protein assembly factor BamE, lipoprotein component of the BamABCDE complex</fullName>
    </recommendedName>
</protein>
<dbReference type="EMBL" id="FNGA01000001">
    <property type="protein sequence ID" value="SDK48305.1"/>
    <property type="molecule type" value="Genomic_DNA"/>
</dbReference>
<evidence type="ECO:0000256" key="1">
    <source>
        <dbReference type="SAM" id="SignalP"/>
    </source>
</evidence>
<gene>
    <name evidence="2" type="ORF">SAMN05660337_0594</name>
</gene>
<dbReference type="Proteomes" id="UP000199053">
    <property type="component" value="Unassembled WGS sequence"/>
</dbReference>
<feature type="chain" id="PRO_5011695843" description="Outer membrane protein assembly factor BamE, lipoprotein component of the BamABCDE complex" evidence="1">
    <location>
        <begin position="23"/>
        <end position="127"/>
    </location>
</feature>
<keyword evidence="1" id="KW-0732">Signal</keyword>
<dbReference type="PROSITE" id="PS51257">
    <property type="entry name" value="PROKAR_LIPOPROTEIN"/>
    <property type="match status" value="1"/>
</dbReference>
<reference evidence="3" key="1">
    <citation type="submission" date="2016-10" db="EMBL/GenBank/DDBJ databases">
        <authorList>
            <person name="Varghese N."/>
            <person name="Submissions S."/>
        </authorList>
    </citation>
    <scope>NUCLEOTIDE SEQUENCE [LARGE SCALE GENOMIC DNA]</scope>
    <source>
        <strain evidence="3">DSM 16995</strain>
    </source>
</reference>
<evidence type="ECO:0000313" key="2">
    <source>
        <dbReference type="EMBL" id="SDK48305.1"/>
    </source>
</evidence>
<evidence type="ECO:0008006" key="4">
    <source>
        <dbReference type="Google" id="ProtNLM"/>
    </source>
</evidence>
<dbReference type="STRING" id="246191.SAMN05660337_0594"/>
<keyword evidence="3" id="KW-1185">Reference proteome</keyword>
<proteinExistence type="predicted"/>